<reference evidence="2 3" key="2">
    <citation type="journal article" date="2022" name="Mar. Drugs">
        <title>Bioassay-Guided Fractionation Leads to the Detection of Cholic Acid Generated by the Rare Thalassomonas sp.</title>
        <authorList>
            <person name="Pheiffer F."/>
            <person name="Schneider Y.K."/>
            <person name="Hansen E.H."/>
            <person name="Andersen J.H."/>
            <person name="Isaksson J."/>
            <person name="Busche T."/>
            <person name="R C."/>
            <person name="Kalinowski J."/>
            <person name="Zyl L.V."/>
            <person name="Trindade M."/>
        </authorList>
    </citation>
    <scope>NUCLEOTIDE SEQUENCE [LARGE SCALE GENOMIC DNA]</scope>
    <source>
        <strain evidence="2 3">XOM25</strain>
    </source>
</reference>
<dbReference type="EMBL" id="CP059733">
    <property type="protein sequence ID" value="WDE04083.1"/>
    <property type="molecule type" value="Genomic_DNA"/>
</dbReference>
<reference evidence="2 3" key="1">
    <citation type="journal article" date="2015" name="Genome Announc.">
        <title>Draft Genome Sequences of Marine Isolates of Thalassomonas viridans and Thalassomonas actiniarum.</title>
        <authorList>
            <person name="Olonade I."/>
            <person name="van Zyl L.J."/>
            <person name="Trindade M."/>
        </authorList>
    </citation>
    <scope>NUCLEOTIDE SEQUENCE [LARGE SCALE GENOMIC DNA]</scope>
    <source>
        <strain evidence="2 3">XOM25</strain>
    </source>
</reference>
<dbReference type="AlphaFoldDB" id="A0AAE9Z025"/>
<organism evidence="2 3">
    <name type="scientific">Thalassomonas viridans</name>
    <dbReference type="NCBI Taxonomy" id="137584"/>
    <lineage>
        <taxon>Bacteria</taxon>
        <taxon>Pseudomonadati</taxon>
        <taxon>Pseudomonadota</taxon>
        <taxon>Gammaproteobacteria</taxon>
        <taxon>Alteromonadales</taxon>
        <taxon>Colwelliaceae</taxon>
        <taxon>Thalassomonas</taxon>
    </lineage>
</organism>
<gene>
    <name evidence="2" type="ORF">SG34_022385</name>
</gene>
<evidence type="ECO:0000256" key="1">
    <source>
        <dbReference type="SAM" id="SignalP"/>
    </source>
</evidence>
<evidence type="ECO:0000313" key="3">
    <source>
        <dbReference type="Proteomes" id="UP000032352"/>
    </source>
</evidence>
<dbReference type="KEGG" id="tvd:SG34_022385"/>
<feature type="signal peptide" evidence="1">
    <location>
        <begin position="1"/>
        <end position="21"/>
    </location>
</feature>
<sequence>MKNVFLGLSLSAVMFSFNVLAAAKVSYLNVDGDNVHFATAEAKAVASPSCVAAETSERFAVSLRTEAGRAMYSLLITAMSSGQPVTVISGQDCADVFGLERAQSVSISPEVADSSSAGKPLSLYKGDGVTKLGRIVGPGANVNTLYYLPVENEIEIKAYYNKPFLTTKTLYSLYFESQDCSGDSYGSSPNGQTYAKYNGVDGVKMYRYSGSKHFQYQSVSNSNGCRALSATSSQTHYLWVPYVDALCGESACLIKE</sequence>
<keyword evidence="3" id="KW-1185">Reference proteome</keyword>
<protein>
    <submittedName>
        <fullName evidence="2">Uncharacterized protein</fullName>
    </submittedName>
</protein>
<proteinExistence type="predicted"/>
<name>A0AAE9Z025_9GAMM</name>
<accession>A0AAE9Z025</accession>
<dbReference type="Proteomes" id="UP000032352">
    <property type="component" value="Chromosome"/>
</dbReference>
<keyword evidence="1" id="KW-0732">Signal</keyword>
<feature type="chain" id="PRO_5041952798" evidence="1">
    <location>
        <begin position="22"/>
        <end position="256"/>
    </location>
</feature>
<evidence type="ECO:0000313" key="2">
    <source>
        <dbReference type="EMBL" id="WDE04083.1"/>
    </source>
</evidence>
<dbReference type="RefSeq" id="WP_044839240.1">
    <property type="nucleotide sequence ID" value="NZ_CP059733.1"/>
</dbReference>